<gene>
    <name evidence="2" type="ORF">ABT276_08755</name>
</gene>
<reference evidence="2 3" key="1">
    <citation type="submission" date="2024-06" db="EMBL/GenBank/DDBJ databases">
        <title>The Natural Products Discovery Center: Release of the First 8490 Sequenced Strains for Exploring Actinobacteria Biosynthetic Diversity.</title>
        <authorList>
            <person name="Kalkreuter E."/>
            <person name="Kautsar S.A."/>
            <person name="Yang D."/>
            <person name="Bader C.D."/>
            <person name="Teijaro C.N."/>
            <person name="Fluegel L."/>
            <person name="Davis C.M."/>
            <person name="Simpson J.R."/>
            <person name="Lauterbach L."/>
            <person name="Steele A.D."/>
            <person name="Gui C."/>
            <person name="Meng S."/>
            <person name="Li G."/>
            <person name="Viehrig K."/>
            <person name="Ye F."/>
            <person name="Su P."/>
            <person name="Kiefer A.F."/>
            <person name="Nichols A."/>
            <person name="Cepeda A.J."/>
            <person name="Yan W."/>
            <person name="Fan B."/>
            <person name="Jiang Y."/>
            <person name="Adhikari A."/>
            <person name="Zheng C.-J."/>
            <person name="Schuster L."/>
            <person name="Cowan T.M."/>
            <person name="Smanski M.J."/>
            <person name="Chevrette M.G."/>
            <person name="De Carvalho L.P.S."/>
            <person name="Shen B."/>
        </authorList>
    </citation>
    <scope>NUCLEOTIDE SEQUENCE [LARGE SCALE GENOMIC DNA]</scope>
    <source>
        <strain evidence="2 3">NPDC000837</strain>
    </source>
</reference>
<evidence type="ECO:0000256" key="1">
    <source>
        <dbReference type="SAM" id="SignalP"/>
    </source>
</evidence>
<dbReference type="Proteomes" id="UP001445472">
    <property type="component" value="Unassembled WGS sequence"/>
</dbReference>
<name>A0ABV1URM0_9ACTN</name>
<dbReference type="RefSeq" id="WP_100108485.1">
    <property type="nucleotide sequence ID" value="NZ_JBEPBX010000005.1"/>
</dbReference>
<protein>
    <recommendedName>
        <fullName evidence="4">DUF11 domain-containing protein</fullName>
    </recommendedName>
</protein>
<accession>A0ABV1URM0</accession>
<comment type="caution">
    <text evidence="2">The sequence shown here is derived from an EMBL/GenBank/DDBJ whole genome shotgun (WGS) entry which is preliminary data.</text>
</comment>
<evidence type="ECO:0000313" key="3">
    <source>
        <dbReference type="Proteomes" id="UP001445472"/>
    </source>
</evidence>
<evidence type="ECO:0000313" key="2">
    <source>
        <dbReference type="EMBL" id="MER6613454.1"/>
    </source>
</evidence>
<feature type="signal peptide" evidence="1">
    <location>
        <begin position="1"/>
        <end position="26"/>
    </location>
</feature>
<proteinExistence type="predicted"/>
<dbReference type="EMBL" id="JBEPBX010000005">
    <property type="protein sequence ID" value="MER6613454.1"/>
    <property type="molecule type" value="Genomic_DNA"/>
</dbReference>
<keyword evidence="3" id="KW-1185">Reference proteome</keyword>
<sequence>MSVMRRALSAGAAAVLLMTGSGAASAGADGGAVTPESDVAHHGHVSLSDGRLRISLTTRNHGPSGLEDVTVWLSLSVAPAGVPLLPRGCLRAGERDVLCATGPLSADGLGRKVGLELLVAGLPQEVVVRVGTAWNGGASDRDRHNDEHEVLVPATGDRYVF</sequence>
<evidence type="ECO:0008006" key="4">
    <source>
        <dbReference type="Google" id="ProtNLM"/>
    </source>
</evidence>
<keyword evidence="1" id="KW-0732">Signal</keyword>
<organism evidence="2 3">
    <name type="scientific">Streptomyces xantholiticus</name>
    <dbReference type="NCBI Taxonomy" id="68285"/>
    <lineage>
        <taxon>Bacteria</taxon>
        <taxon>Bacillati</taxon>
        <taxon>Actinomycetota</taxon>
        <taxon>Actinomycetes</taxon>
        <taxon>Kitasatosporales</taxon>
        <taxon>Streptomycetaceae</taxon>
        <taxon>Streptomyces</taxon>
    </lineage>
</organism>
<feature type="chain" id="PRO_5046828777" description="DUF11 domain-containing protein" evidence="1">
    <location>
        <begin position="27"/>
        <end position="161"/>
    </location>
</feature>